<feature type="transmembrane region" description="Helical" evidence="1">
    <location>
        <begin position="122"/>
        <end position="140"/>
    </location>
</feature>
<proteinExistence type="predicted"/>
<reference evidence="2 4" key="1">
    <citation type="submission" date="2015-09" db="EMBL/GenBank/DDBJ databases">
        <authorList>
            <consortium name="Pathogen Informatics"/>
        </authorList>
    </citation>
    <scope>NUCLEOTIDE SEQUENCE [LARGE SCALE GENOMIC DNA]</scope>
    <source>
        <strain evidence="2 4">2789STDY5834863</strain>
    </source>
</reference>
<dbReference type="EMBL" id="CABHOF010000003">
    <property type="protein sequence ID" value="VUX62260.1"/>
    <property type="molecule type" value="Genomic_DNA"/>
</dbReference>
<accession>A0A174CR97</accession>
<dbReference type="EMBL" id="CYZN01000012">
    <property type="protein sequence ID" value="CUO14729.1"/>
    <property type="molecule type" value="Genomic_DNA"/>
</dbReference>
<keyword evidence="5" id="KW-1185">Reference proteome</keyword>
<feature type="transmembrane region" description="Helical" evidence="1">
    <location>
        <begin position="147"/>
        <end position="178"/>
    </location>
</feature>
<keyword evidence="1" id="KW-0472">Membrane</keyword>
<organism evidence="2 4">
    <name type="scientific">Blautia wexlerae</name>
    <dbReference type="NCBI Taxonomy" id="418240"/>
    <lineage>
        <taxon>Bacteria</taxon>
        <taxon>Bacillati</taxon>
        <taxon>Bacillota</taxon>
        <taxon>Clostridia</taxon>
        <taxon>Lachnospirales</taxon>
        <taxon>Lachnospiraceae</taxon>
        <taxon>Blautia</taxon>
    </lineage>
</organism>
<feature type="transmembrane region" description="Helical" evidence="1">
    <location>
        <begin position="184"/>
        <end position="204"/>
    </location>
</feature>
<evidence type="ECO:0000313" key="3">
    <source>
        <dbReference type="EMBL" id="VUX62260.1"/>
    </source>
</evidence>
<keyword evidence="1" id="KW-0812">Transmembrane</keyword>
<keyword evidence="1" id="KW-1133">Transmembrane helix</keyword>
<reference evidence="3 5" key="2">
    <citation type="submission" date="2019-07" db="EMBL/GenBank/DDBJ databases">
        <authorList>
            <person name="Chang H.-W."/>
            <person name="Raman A."/>
            <person name="Venkatesh S."/>
            <person name="Gehrig J."/>
        </authorList>
    </citation>
    <scope>NUCLEOTIDE SEQUENCE [LARGE SCALE GENOMIC DNA]</scope>
    <source>
        <strain evidence="3">Blautia_wexlerae_LFYP_14</strain>
    </source>
</reference>
<evidence type="ECO:0000313" key="5">
    <source>
        <dbReference type="Proteomes" id="UP000366766"/>
    </source>
</evidence>
<feature type="transmembrane region" description="Helical" evidence="1">
    <location>
        <begin position="21"/>
        <end position="43"/>
    </location>
</feature>
<dbReference type="InterPro" id="IPR008875">
    <property type="entry name" value="TraX"/>
</dbReference>
<evidence type="ECO:0000313" key="4">
    <source>
        <dbReference type="Proteomes" id="UP000095431"/>
    </source>
</evidence>
<sequence length="246" mass="29138">MTTKLPASFLPAKFQVLSGSALKLIAITLMLIDHTGLMILYNYPATTATLFSFGGVDYSWYRIFRDIGRAAFPIFCFLLVEGFLHTHNRKKYGLNLFLFACISEIPWNFMFTNTWRYEKQNVFFTLFLGYLAFCALEYFWDNQKMQLVCVLALLTVSVFLKADYGWRGFVFLLIMYWFRNDKTAQAIIGSCWLYYEWKACFAFLSINMYNGERGFVKGRFLKYVFYWFYPVHITILVILRKLLFHM</sequence>
<dbReference type="Proteomes" id="UP000366766">
    <property type="component" value="Unassembled WGS sequence"/>
</dbReference>
<dbReference type="Pfam" id="PF05857">
    <property type="entry name" value="TraX"/>
    <property type="match status" value="1"/>
</dbReference>
<evidence type="ECO:0000313" key="2">
    <source>
        <dbReference type="EMBL" id="CUO14729.1"/>
    </source>
</evidence>
<feature type="transmembrane region" description="Helical" evidence="1">
    <location>
        <begin position="224"/>
        <end position="243"/>
    </location>
</feature>
<feature type="transmembrane region" description="Helical" evidence="1">
    <location>
        <begin position="63"/>
        <end position="80"/>
    </location>
</feature>
<gene>
    <name evidence="3" type="ORF">BWLFYP14_00389</name>
    <name evidence="2" type="ORF">ERS852478_01969</name>
</gene>
<evidence type="ECO:0000256" key="1">
    <source>
        <dbReference type="SAM" id="Phobius"/>
    </source>
</evidence>
<dbReference type="RefSeq" id="WP_008707499.1">
    <property type="nucleotide sequence ID" value="NZ_BTHH01000013.1"/>
</dbReference>
<feature type="transmembrane region" description="Helical" evidence="1">
    <location>
        <begin position="92"/>
        <end position="110"/>
    </location>
</feature>
<name>A0A174CR97_9FIRM</name>
<protein>
    <submittedName>
        <fullName evidence="2">Conjugal transfer protein TrbP</fullName>
    </submittedName>
    <submittedName>
        <fullName evidence="3">TraX protein</fullName>
    </submittedName>
</protein>
<dbReference type="AlphaFoldDB" id="A0A174CR97"/>
<dbReference type="Proteomes" id="UP000095431">
    <property type="component" value="Unassembled WGS sequence"/>
</dbReference>
<dbReference type="eggNOG" id="ENOG5031QMC">
    <property type="taxonomic scope" value="Bacteria"/>
</dbReference>